<evidence type="ECO:0000256" key="2">
    <source>
        <dbReference type="ARBA" id="ARBA00009854"/>
    </source>
</evidence>
<feature type="transmembrane region" description="Helical" evidence="8">
    <location>
        <begin position="93"/>
        <end position="115"/>
    </location>
</feature>
<dbReference type="RefSeq" id="WP_369329933.1">
    <property type="nucleotide sequence ID" value="NZ_JAULBC010000004.1"/>
</dbReference>
<feature type="transmembrane region" description="Helical" evidence="8">
    <location>
        <begin position="160"/>
        <end position="181"/>
    </location>
</feature>
<keyword evidence="7 8" id="KW-0472">Membrane</keyword>
<organism evidence="10 11">
    <name type="scientific">Danxiaibacter flavus</name>
    <dbReference type="NCBI Taxonomy" id="3049108"/>
    <lineage>
        <taxon>Bacteria</taxon>
        <taxon>Pseudomonadati</taxon>
        <taxon>Bacteroidota</taxon>
        <taxon>Chitinophagia</taxon>
        <taxon>Chitinophagales</taxon>
        <taxon>Chitinophagaceae</taxon>
        <taxon>Danxiaibacter</taxon>
    </lineage>
</organism>
<dbReference type="InterPro" id="IPR006512">
    <property type="entry name" value="YidE_YbjL"/>
</dbReference>
<comment type="caution">
    <text evidence="10">The sequence shown here is derived from an EMBL/GenBank/DDBJ whole genome shotgun (WGS) entry which is preliminary data.</text>
</comment>
<feature type="domain" description="YidE/YbjL duplication" evidence="9">
    <location>
        <begin position="387"/>
        <end position="555"/>
    </location>
</feature>
<gene>
    <name evidence="10" type="primary">aspT</name>
    <name evidence="10" type="ORF">QTN47_13505</name>
</gene>
<feature type="transmembrane region" description="Helical" evidence="8">
    <location>
        <begin position="534"/>
        <end position="559"/>
    </location>
</feature>
<dbReference type="NCBIfam" id="TIGR01625">
    <property type="entry name" value="YidE_YbjL_dupl"/>
    <property type="match status" value="1"/>
</dbReference>
<comment type="similarity">
    <text evidence="2">Belongs to the AAE transporter (TC 2.A.81) family.</text>
</comment>
<feature type="transmembrane region" description="Helical" evidence="8">
    <location>
        <begin position="62"/>
        <end position="81"/>
    </location>
</feature>
<evidence type="ECO:0000256" key="5">
    <source>
        <dbReference type="ARBA" id="ARBA00022692"/>
    </source>
</evidence>
<keyword evidence="6 8" id="KW-1133">Transmembrane helix</keyword>
<evidence type="ECO:0000256" key="4">
    <source>
        <dbReference type="ARBA" id="ARBA00022475"/>
    </source>
</evidence>
<evidence type="ECO:0000256" key="6">
    <source>
        <dbReference type="ARBA" id="ARBA00022989"/>
    </source>
</evidence>
<dbReference type="SUPFAM" id="SSF116726">
    <property type="entry name" value="TrkA C-terminal domain-like"/>
    <property type="match status" value="1"/>
</dbReference>
<evidence type="ECO:0000256" key="3">
    <source>
        <dbReference type="ARBA" id="ARBA00022448"/>
    </source>
</evidence>
<dbReference type="PANTHER" id="PTHR30445:SF9">
    <property type="match status" value="1"/>
</dbReference>
<feature type="transmembrane region" description="Helical" evidence="8">
    <location>
        <begin position="409"/>
        <end position="428"/>
    </location>
</feature>
<keyword evidence="3" id="KW-0813">Transport</keyword>
<evidence type="ECO:0000256" key="8">
    <source>
        <dbReference type="SAM" id="Phobius"/>
    </source>
</evidence>
<dbReference type="Pfam" id="PF06826">
    <property type="entry name" value="Asp-Al_Ex"/>
    <property type="match status" value="2"/>
</dbReference>
<evidence type="ECO:0000256" key="7">
    <source>
        <dbReference type="ARBA" id="ARBA00023136"/>
    </source>
</evidence>
<accession>A0ABV3ZF62</accession>
<comment type="subcellular location">
    <subcellularLocation>
        <location evidence="1">Cell membrane</location>
        <topology evidence="1">Multi-pass membrane protein</topology>
    </subcellularLocation>
</comment>
<feature type="transmembrane region" description="Helical" evidence="8">
    <location>
        <begin position="14"/>
        <end position="31"/>
    </location>
</feature>
<feature type="transmembrane region" description="Helical" evidence="8">
    <location>
        <begin position="473"/>
        <end position="495"/>
    </location>
</feature>
<evidence type="ECO:0000313" key="10">
    <source>
        <dbReference type="EMBL" id="MEX6688524.1"/>
    </source>
</evidence>
<sequence length="560" mass="60206">MDWLIQTLRHYPELAVFLTLAVGFAVGKLNFGGFHLGPVTGVLLAGILVGQLNIKVSANVESVFFLLFLFSVGYGVGPQFFEGLKKNGLSQALFSLILCSLSLATAYVLSLILSFDAGTGAGLLAGANTSSTIIGVSVDTIDQLNLADDQKQILLNHVPVAYAVTYIFGTAGVAWFLAVVAPKMLGGNVKERCKELEASMEEKDENIKSAYDRVAFRAFHVEKEWFAGGKTAKELEQFMTERHKYLHVLSLRHEGAIVDVNPGTIIKPNDIVAMGGQRSFIIGAEEFIGDEMADAELLNFPVESRRVIVTNSARSGQTLISIRRLDFIHGISIRNLERGGIDMPLKAAFRIEKGDILEMVGSKKELDVVTDYLGFAEKKGNESDIIFIALGIVLGGLLGALAVRIKHVPLSLSTSGGALISGLLLGWLRSRKKLFGYIPTPSQWLMRTLGLNVFIAVVGIRASHGFVEGLKELGLSLFLAGIVVSMVPMIVGVLLGRYVFKFHPAITLGACAGAHNESAALGAVQDAMDSKVPALGYTVTYAVACMLLATYGVIMVALLQ</sequence>
<proteinExistence type="inferred from homology"/>
<feature type="transmembrane region" description="Helical" evidence="8">
    <location>
        <begin position="385"/>
        <end position="403"/>
    </location>
</feature>
<feature type="domain" description="YidE/YbjL duplication" evidence="9">
    <location>
        <begin position="15"/>
        <end position="181"/>
    </location>
</feature>
<keyword evidence="11" id="KW-1185">Reference proteome</keyword>
<name>A0ABV3ZF62_9BACT</name>
<dbReference type="InterPro" id="IPR036721">
    <property type="entry name" value="RCK_C_sf"/>
</dbReference>
<keyword evidence="5 8" id="KW-0812">Transmembrane</keyword>
<dbReference type="EMBL" id="JAULBC010000004">
    <property type="protein sequence ID" value="MEX6688524.1"/>
    <property type="molecule type" value="Genomic_DNA"/>
</dbReference>
<protein>
    <submittedName>
        <fullName evidence="10">Aspartate-alanine antiporter</fullName>
    </submittedName>
</protein>
<evidence type="ECO:0000313" key="11">
    <source>
        <dbReference type="Proteomes" id="UP001560573"/>
    </source>
</evidence>
<evidence type="ECO:0000259" key="9">
    <source>
        <dbReference type="Pfam" id="PF06826"/>
    </source>
</evidence>
<evidence type="ECO:0000256" key="1">
    <source>
        <dbReference type="ARBA" id="ARBA00004651"/>
    </source>
</evidence>
<keyword evidence="4" id="KW-1003">Cell membrane</keyword>
<dbReference type="PANTHER" id="PTHR30445">
    <property type="entry name" value="K(+)_H(+) ANTIPORTER SUBUNIT KHTT"/>
    <property type="match status" value="1"/>
</dbReference>
<reference evidence="10 11" key="1">
    <citation type="submission" date="2023-07" db="EMBL/GenBank/DDBJ databases">
        <authorList>
            <person name="Lian W.-H."/>
        </authorList>
    </citation>
    <scope>NUCLEOTIDE SEQUENCE [LARGE SCALE GENOMIC DNA]</scope>
    <source>
        <strain evidence="10 11">SYSU DXS3180</strain>
    </source>
</reference>
<dbReference type="InterPro" id="IPR022457">
    <property type="entry name" value="Asp_Ala_antiprt"/>
</dbReference>
<dbReference type="InterPro" id="IPR050144">
    <property type="entry name" value="AAE_transporter"/>
</dbReference>
<dbReference type="Proteomes" id="UP001560573">
    <property type="component" value="Unassembled WGS sequence"/>
</dbReference>
<dbReference type="NCBIfam" id="TIGR03802">
    <property type="entry name" value="Asp_Ala_antiprt"/>
    <property type="match status" value="1"/>
</dbReference>
<feature type="transmembrane region" description="Helical" evidence="8">
    <location>
        <begin position="449"/>
        <end position="467"/>
    </location>
</feature>